<keyword evidence="9" id="KW-0573">Peptidoglycan synthesis</keyword>
<comment type="pathway">
    <text evidence="2">Cell wall biogenesis; peptidoglycan biosynthesis.</text>
</comment>
<feature type="transmembrane region" description="Helical" evidence="23">
    <location>
        <begin position="91"/>
        <end position="109"/>
    </location>
</feature>
<dbReference type="NCBIfam" id="TIGR02614">
    <property type="entry name" value="ftsW"/>
    <property type="match status" value="1"/>
</dbReference>
<feature type="transmembrane region" description="Helical" evidence="23">
    <location>
        <begin position="181"/>
        <end position="198"/>
    </location>
</feature>
<evidence type="ECO:0000256" key="8">
    <source>
        <dbReference type="ARBA" id="ARBA00022960"/>
    </source>
</evidence>
<proteinExistence type="inferred from homology"/>
<name>A0ABU2BEC1_9MICC</name>
<accession>A0ABU2BEC1</accession>
<evidence type="ECO:0000256" key="7">
    <source>
        <dbReference type="ARBA" id="ARBA00022692"/>
    </source>
</evidence>
<evidence type="ECO:0000256" key="10">
    <source>
        <dbReference type="ARBA" id="ARBA00022989"/>
    </source>
</evidence>
<feature type="region of interest" description="Disordered" evidence="22">
    <location>
        <begin position="1"/>
        <end position="27"/>
    </location>
</feature>
<organism evidence="24 25">
    <name type="scientific">Paeniglutamicibacter sulfureus</name>
    <dbReference type="NCBI Taxonomy" id="43666"/>
    <lineage>
        <taxon>Bacteria</taxon>
        <taxon>Bacillati</taxon>
        <taxon>Actinomycetota</taxon>
        <taxon>Actinomycetes</taxon>
        <taxon>Micrococcales</taxon>
        <taxon>Micrococcaceae</taxon>
        <taxon>Paeniglutamicibacter</taxon>
    </lineage>
</organism>
<evidence type="ECO:0000256" key="9">
    <source>
        <dbReference type="ARBA" id="ARBA00022984"/>
    </source>
</evidence>
<feature type="transmembrane region" description="Helical" evidence="23">
    <location>
        <begin position="204"/>
        <end position="220"/>
    </location>
</feature>
<comment type="caution">
    <text evidence="24">The sequence shown here is derived from an EMBL/GenBank/DDBJ whole genome shotgun (WGS) entry which is preliminary data.</text>
</comment>
<evidence type="ECO:0000256" key="13">
    <source>
        <dbReference type="ARBA" id="ARBA00023316"/>
    </source>
</evidence>
<keyword evidence="5" id="KW-0328">Glycosyltransferase</keyword>
<evidence type="ECO:0000256" key="4">
    <source>
        <dbReference type="ARBA" id="ARBA00022618"/>
    </source>
</evidence>
<dbReference type="InterPro" id="IPR018365">
    <property type="entry name" value="Cell_cycle_FtsW-rel_CS"/>
</dbReference>
<dbReference type="GO" id="GO:0051301">
    <property type="term" value="P:cell division"/>
    <property type="evidence" value="ECO:0007669"/>
    <property type="project" value="UniProtKB-KW"/>
</dbReference>
<evidence type="ECO:0000313" key="24">
    <source>
        <dbReference type="EMBL" id="MDR7356990.1"/>
    </source>
</evidence>
<evidence type="ECO:0000256" key="2">
    <source>
        <dbReference type="ARBA" id="ARBA00004752"/>
    </source>
</evidence>
<evidence type="ECO:0000256" key="3">
    <source>
        <dbReference type="ARBA" id="ARBA00022475"/>
    </source>
</evidence>
<evidence type="ECO:0000256" key="1">
    <source>
        <dbReference type="ARBA" id="ARBA00004651"/>
    </source>
</evidence>
<evidence type="ECO:0000256" key="22">
    <source>
        <dbReference type="SAM" id="MobiDB-lite"/>
    </source>
</evidence>
<keyword evidence="25" id="KW-1185">Reference proteome</keyword>
<evidence type="ECO:0000256" key="19">
    <source>
        <dbReference type="ARBA" id="ARBA00044770"/>
    </source>
</evidence>
<keyword evidence="11 23" id="KW-0472">Membrane</keyword>
<keyword evidence="3" id="KW-1003">Cell membrane</keyword>
<comment type="similarity">
    <text evidence="16">Belongs to the SEDS family. FtsW subfamily.</text>
</comment>
<feature type="transmembrane region" description="Helical" evidence="23">
    <location>
        <begin position="349"/>
        <end position="375"/>
    </location>
</feature>
<evidence type="ECO:0000256" key="14">
    <source>
        <dbReference type="ARBA" id="ARBA00032370"/>
    </source>
</evidence>
<evidence type="ECO:0000256" key="21">
    <source>
        <dbReference type="ARBA" id="ARBA00049966"/>
    </source>
</evidence>
<reference evidence="24 25" key="1">
    <citation type="submission" date="2023-07" db="EMBL/GenBank/DDBJ databases">
        <title>Sequencing the genomes of 1000 actinobacteria strains.</title>
        <authorList>
            <person name="Klenk H.-P."/>
        </authorList>
    </citation>
    <scope>NUCLEOTIDE SEQUENCE [LARGE SCALE GENOMIC DNA]</scope>
    <source>
        <strain evidence="24 25">DSM 20167</strain>
    </source>
</reference>
<dbReference type="PANTHER" id="PTHR30474">
    <property type="entry name" value="CELL CYCLE PROTEIN"/>
    <property type="match status" value="1"/>
</dbReference>
<gene>
    <name evidence="24" type="ORF">J2S64_000681</name>
</gene>
<feature type="transmembrane region" description="Helical" evidence="23">
    <location>
        <begin position="48"/>
        <end position="70"/>
    </location>
</feature>
<sequence>MSGTSRTPRGNSAKAGTPGPQRGRGREPRGLAKWFTRIEDPSLRGAQINYYIVLGTTLALTFMGLIMVLSSSSVEAIARNQSAFEAFFKQSLWALVGVVALACMQLISLPTLKRLAWPALGAAGLLLVLVLLIGQEIYGNKNWILIGPFSIQPSEFAKAALALWGAWVVERKAKLMDQWKHAVVPLLMPFGLLIVGLVLLGRDLGTALILLLVLAVVMFVGGAKAKLFGIAGLIGLVGIAGMVILAPNRMGRILAWLHIACGDGPQDYCYQAEQGLFALASGGWFGVGLGQSRQKWSHIPEAQNDFIFAVLGEEMGLLGTMFVIVLYGMLAVAMYRIAVRTGTIFGRVAISGIMAWLIGQAFVNIGMVTGLLPVIGVPLPFISSGGSALLAAFLGIGVVLSFAREQRVRLQPAGTPRGLAAMFAKARSAK</sequence>
<evidence type="ECO:0000256" key="5">
    <source>
        <dbReference type="ARBA" id="ARBA00022676"/>
    </source>
</evidence>
<dbReference type="PROSITE" id="PS00428">
    <property type="entry name" value="FTSW_RODA_SPOVE"/>
    <property type="match status" value="1"/>
</dbReference>
<feature type="transmembrane region" description="Helical" evidence="23">
    <location>
        <begin position="381"/>
        <end position="403"/>
    </location>
</feature>
<evidence type="ECO:0000256" key="12">
    <source>
        <dbReference type="ARBA" id="ARBA00023306"/>
    </source>
</evidence>
<keyword evidence="12" id="KW-0131">Cell cycle</keyword>
<keyword evidence="8" id="KW-0133">Cell shape</keyword>
<evidence type="ECO:0000256" key="17">
    <source>
        <dbReference type="ARBA" id="ARBA00041185"/>
    </source>
</evidence>
<dbReference type="RefSeq" id="WP_310288130.1">
    <property type="nucleotide sequence ID" value="NZ_BAAAWO010000001.1"/>
</dbReference>
<keyword evidence="6" id="KW-0808">Transferase</keyword>
<dbReference type="PANTHER" id="PTHR30474:SF2">
    <property type="entry name" value="PEPTIDOGLYCAN GLYCOSYLTRANSFERASE FTSW-RELATED"/>
    <property type="match status" value="1"/>
</dbReference>
<dbReference type="EC" id="2.4.99.28" evidence="19"/>
<dbReference type="Proteomes" id="UP001183817">
    <property type="component" value="Unassembled WGS sequence"/>
</dbReference>
<evidence type="ECO:0000256" key="18">
    <source>
        <dbReference type="ARBA" id="ARBA00041418"/>
    </source>
</evidence>
<comment type="function">
    <text evidence="21">Peptidoglycan polymerase that is essential for cell division.</text>
</comment>
<evidence type="ECO:0000256" key="15">
    <source>
        <dbReference type="ARBA" id="ARBA00033270"/>
    </source>
</evidence>
<evidence type="ECO:0000313" key="25">
    <source>
        <dbReference type="Proteomes" id="UP001183817"/>
    </source>
</evidence>
<evidence type="ECO:0000256" key="23">
    <source>
        <dbReference type="SAM" id="Phobius"/>
    </source>
</evidence>
<keyword evidence="10 23" id="KW-1133">Transmembrane helix</keyword>
<keyword evidence="4 24" id="KW-0132">Cell division</keyword>
<keyword evidence="7 23" id="KW-0812">Transmembrane</keyword>
<dbReference type="InterPro" id="IPR001182">
    <property type="entry name" value="FtsW/RodA"/>
</dbReference>
<dbReference type="InterPro" id="IPR013437">
    <property type="entry name" value="FtsW"/>
</dbReference>
<dbReference type="Pfam" id="PF01098">
    <property type="entry name" value="FTSW_RODA_SPOVE"/>
    <property type="match status" value="1"/>
</dbReference>
<feature type="transmembrane region" description="Helical" evidence="23">
    <location>
        <begin position="115"/>
        <end position="134"/>
    </location>
</feature>
<comment type="catalytic activity">
    <reaction evidence="20">
        <text>[GlcNAc-(1-&gt;4)-Mur2Ac(oyl-L-Ala-gamma-D-Glu-L-Lys-D-Ala-D-Ala)](n)-di-trans,octa-cis-undecaprenyl diphosphate + beta-D-GlcNAc-(1-&gt;4)-Mur2Ac(oyl-L-Ala-gamma-D-Glu-L-Lys-D-Ala-D-Ala)-di-trans,octa-cis-undecaprenyl diphosphate = [GlcNAc-(1-&gt;4)-Mur2Ac(oyl-L-Ala-gamma-D-Glu-L-Lys-D-Ala-D-Ala)](n+1)-di-trans,octa-cis-undecaprenyl diphosphate + di-trans,octa-cis-undecaprenyl diphosphate + H(+)</text>
        <dbReference type="Rhea" id="RHEA:23708"/>
        <dbReference type="Rhea" id="RHEA-COMP:9602"/>
        <dbReference type="Rhea" id="RHEA-COMP:9603"/>
        <dbReference type="ChEBI" id="CHEBI:15378"/>
        <dbReference type="ChEBI" id="CHEBI:58405"/>
        <dbReference type="ChEBI" id="CHEBI:60033"/>
        <dbReference type="ChEBI" id="CHEBI:78435"/>
        <dbReference type="EC" id="2.4.99.28"/>
    </reaction>
</comment>
<comment type="subcellular location">
    <subcellularLocation>
        <location evidence="1">Cell membrane</location>
        <topology evidence="1">Multi-pass membrane protein</topology>
    </subcellularLocation>
</comment>
<dbReference type="EMBL" id="JAVDYI010000001">
    <property type="protein sequence ID" value="MDR7356990.1"/>
    <property type="molecule type" value="Genomic_DNA"/>
</dbReference>
<keyword evidence="13" id="KW-0961">Cell wall biogenesis/degradation</keyword>
<evidence type="ECO:0000256" key="20">
    <source>
        <dbReference type="ARBA" id="ARBA00049902"/>
    </source>
</evidence>
<feature type="transmembrane region" description="Helical" evidence="23">
    <location>
        <begin position="315"/>
        <end position="337"/>
    </location>
</feature>
<evidence type="ECO:0000256" key="11">
    <source>
        <dbReference type="ARBA" id="ARBA00023136"/>
    </source>
</evidence>
<protein>
    <recommendedName>
        <fullName evidence="17">Probable peptidoglycan glycosyltransferase FtsW</fullName>
        <ecNumber evidence="19">2.4.99.28</ecNumber>
    </recommendedName>
    <alternativeName>
        <fullName evidence="18">Cell division protein FtsW</fullName>
    </alternativeName>
    <alternativeName>
        <fullName evidence="15">Cell wall polymerase</fullName>
    </alternativeName>
    <alternativeName>
        <fullName evidence="14">Peptidoglycan polymerase</fullName>
    </alternativeName>
</protein>
<feature type="compositionally biased region" description="Polar residues" evidence="22">
    <location>
        <begin position="1"/>
        <end position="10"/>
    </location>
</feature>
<evidence type="ECO:0000256" key="6">
    <source>
        <dbReference type="ARBA" id="ARBA00022679"/>
    </source>
</evidence>
<evidence type="ECO:0000256" key="16">
    <source>
        <dbReference type="ARBA" id="ARBA00038053"/>
    </source>
</evidence>
<feature type="transmembrane region" description="Helical" evidence="23">
    <location>
        <begin position="227"/>
        <end position="246"/>
    </location>
</feature>